<protein>
    <submittedName>
        <fullName evidence="1">Uncharacterized protein</fullName>
    </submittedName>
</protein>
<accession>A0A367XWY4</accession>
<reference evidence="1 2" key="1">
    <citation type="submission" date="2018-06" db="EMBL/GenBank/DDBJ databases">
        <title>Whole genome sequencing of Candida tropicalis (genome annotated by CSBL at Korea University).</title>
        <authorList>
            <person name="Ahn J."/>
        </authorList>
    </citation>
    <scope>NUCLEOTIDE SEQUENCE [LARGE SCALE GENOMIC DNA]</scope>
    <source>
        <strain evidence="1 2">ATCC 20962</strain>
    </source>
</reference>
<organism evidence="1 2">
    <name type="scientific">Candida viswanathii</name>
    <dbReference type="NCBI Taxonomy" id="5486"/>
    <lineage>
        <taxon>Eukaryota</taxon>
        <taxon>Fungi</taxon>
        <taxon>Dikarya</taxon>
        <taxon>Ascomycota</taxon>
        <taxon>Saccharomycotina</taxon>
        <taxon>Pichiomycetes</taxon>
        <taxon>Debaryomycetaceae</taxon>
        <taxon>Candida/Lodderomyces clade</taxon>
        <taxon>Candida</taxon>
    </lineage>
</organism>
<dbReference type="OrthoDB" id="4024489at2759"/>
<dbReference type="SUPFAM" id="SSF52058">
    <property type="entry name" value="L domain-like"/>
    <property type="match status" value="1"/>
</dbReference>
<dbReference type="AlphaFoldDB" id="A0A367XWY4"/>
<evidence type="ECO:0000313" key="2">
    <source>
        <dbReference type="Proteomes" id="UP000253472"/>
    </source>
</evidence>
<dbReference type="Proteomes" id="UP000253472">
    <property type="component" value="Unassembled WGS sequence"/>
</dbReference>
<sequence length="153" mass="18006">MLAELSFTKASYFKGSIDVDLDQLKFPRTLRKLVLNERFITLNWEPPQSPRELSLLNIYFHNGFNVKLPPDLFYLHTADTNLFDLDNVQFPTGLRDLTMWHNYSMRSMLNTNLKELTQLVSFFVMENISLTEFDTPNDKLRCKSRYWNNGASN</sequence>
<name>A0A367XWY4_9ASCO</name>
<comment type="caution">
    <text evidence="1">The sequence shown here is derived from an EMBL/GenBank/DDBJ whole genome shotgun (WGS) entry which is preliminary data.</text>
</comment>
<gene>
    <name evidence="1" type="ORF">Cantr_06381</name>
</gene>
<keyword evidence="2" id="KW-1185">Reference proteome</keyword>
<dbReference type="EMBL" id="QLNQ01000028">
    <property type="protein sequence ID" value="RCK58123.1"/>
    <property type="molecule type" value="Genomic_DNA"/>
</dbReference>
<proteinExistence type="predicted"/>
<evidence type="ECO:0000313" key="1">
    <source>
        <dbReference type="EMBL" id="RCK58123.1"/>
    </source>
</evidence>